<organism evidence="2 3">
    <name type="scientific">Rhizopus azygosporus</name>
    <name type="common">Rhizopus microsporus var. azygosporus</name>
    <dbReference type="NCBI Taxonomy" id="86630"/>
    <lineage>
        <taxon>Eukaryota</taxon>
        <taxon>Fungi</taxon>
        <taxon>Fungi incertae sedis</taxon>
        <taxon>Mucoromycota</taxon>
        <taxon>Mucoromycotina</taxon>
        <taxon>Mucoromycetes</taxon>
        <taxon>Mucorales</taxon>
        <taxon>Mucorineae</taxon>
        <taxon>Rhizopodaceae</taxon>
        <taxon>Rhizopus</taxon>
    </lineage>
</organism>
<protein>
    <submittedName>
        <fullName evidence="2">Uncharacterized protein</fullName>
    </submittedName>
</protein>
<comment type="caution">
    <text evidence="2">The sequence shown here is derived from an EMBL/GenBank/DDBJ whole genome shotgun (WGS) entry which is preliminary data.</text>
</comment>
<gene>
    <name evidence="2" type="ORF">CU097_000791</name>
</gene>
<dbReference type="AlphaFoldDB" id="A0A367ITZ3"/>
<feature type="signal peptide" evidence="1">
    <location>
        <begin position="1"/>
        <end position="22"/>
    </location>
</feature>
<dbReference type="EMBL" id="PJQL01003557">
    <property type="protein sequence ID" value="RCH81160.1"/>
    <property type="molecule type" value="Genomic_DNA"/>
</dbReference>
<name>A0A367ITZ3_RHIAZ</name>
<dbReference type="Proteomes" id="UP000252139">
    <property type="component" value="Unassembled WGS sequence"/>
</dbReference>
<feature type="non-terminal residue" evidence="2">
    <location>
        <position position="64"/>
    </location>
</feature>
<evidence type="ECO:0000256" key="1">
    <source>
        <dbReference type="SAM" id="SignalP"/>
    </source>
</evidence>
<keyword evidence="1" id="KW-0732">Signal</keyword>
<keyword evidence="3" id="KW-1185">Reference proteome</keyword>
<evidence type="ECO:0000313" key="2">
    <source>
        <dbReference type="EMBL" id="RCH81160.1"/>
    </source>
</evidence>
<proteinExistence type="predicted"/>
<feature type="chain" id="PRO_5016703878" evidence="1">
    <location>
        <begin position="23"/>
        <end position="64"/>
    </location>
</feature>
<evidence type="ECO:0000313" key="3">
    <source>
        <dbReference type="Proteomes" id="UP000252139"/>
    </source>
</evidence>
<reference evidence="2 3" key="1">
    <citation type="journal article" date="2018" name="G3 (Bethesda)">
        <title>Phylogenetic and Phylogenomic Definition of Rhizopus Species.</title>
        <authorList>
            <person name="Gryganskyi A.P."/>
            <person name="Golan J."/>
            <person name="Dolatabadi S."/>
            <person name="Mondo S."/>
            <person name="Robb S."/>
            <person name="Idnurm A."/>
            <person name="Muszewska A."/>
            <person name="Steczkiewicz K."/>
            <person name="Masonjones S."/>
            <person name="Liao H.L."/>
            <person name="Gajdeczka M.T."/>
            <person name="Anike F."/>
            <person name="Vuek A."/>
            <person name="Anishchenko I.M."/>
            <person name="Voigt K."/>
            <person name="de Hoog G.S."/>
            <person name="Smith M.E."/>
            <person name="Heitman J."/>
            <person name="Vilgalys R."/>
            <person name="Stajich J.E."/>
        </authorList>
    </citation>
    <scope>NUCLEOTIDE SEQUENCE [LARGE SCALE GENOMIC DNA]</scope>
    <source>
        <strain evidence="2 3">CBS 357.93</strain>
    </source>
</reference>
<sequence>MKIISAAFFALGSFMATSTVEGCHLMDSYLSRNCHSDLMDSAKPRSYEYVYLSEAPRCGEMMEP</sequence>
<accession>A0A367ITZ3</accession>